<sequence>FMIAPWLYDLLTNEQYDELYYITPEIKTEHERELSLYLTSILEDLIAKKKKLVDPIDLAIKNQKGCNEKLDILATLQTESASEIHDIAPKPKTLIIKPHTYTHEKKSLFSEHVSIMQRSEPEYG</sequence>
<name>A0ACA9RGZ3_9GLOM</name>
<organism evidence="1 2">
    <name type="scientific">Racocetra persica</name>
    <dbReference type="NCBI Taxonomy" id="160502"/>
    <lineage>
        <taxon>Eukaryota</taxon>
        <taxon>Fungi</taxon>
        <taxon>Fungi incertae sedis</taxon>
        <taxon>Mucoromycota</taxon>
        <taxon>Glomeromycotina</taxon>
        <taxon>Glomeromycetes</taxon>
        <taxon>Diversisporales</taxon>
        <taxon>Gigasporaceae</taxon>
        <taxon>Racocetra</taxon>
    </lineage>
</organism>
<gene>
    <name evidence="1" type="ORF">RPERSI_LOCUS19473</name>
</gene>
<reference evidence="1" key="1">
    <citation type="submission" date="2021-06" db="EMBL/GenBank/DDBJ databases">
        <authorList>
            <person name="Kallberg Y."/>
            <person name="Tangrot J."/>
            <person name="Rosling A."/>
        </authorList>
    </citation>
    <scope>NUCLEOTIDE SEQUENCE</scope>
    <source>
        <strain evidence="1">MA461A</strain>
    </source>
</reference>
<protein>
    <submittedName>
        <fullName evidence="1">10285_t:CDS:1</fullName>
    </submittedName>
</protein>
<comment type="caution">
    <text evidence="1">The sequence shown here is derived from an EMBL/GenBank/DDBJ whole genome shotgun (WGS) entry which is preliminary data.</text>
</comment>
<dbReference type="EMBL" id="CAJVQC010053401">
    <property type="protein sequence ID" value="CAG8792858.1"/>
    <property type="molecule type" value="Genomic_DNA"/>
</dbReference>
<accession>A0ACA9RGZ3</accession>
<feature type="non-terminal residue" evidence="1">
    <location>
        <position position="1"/>
    </location>
</feature>
<evidence type="ECO:0000313" key="1">
    <source>
        <dbReference type="EMBL" id="CAG8792858.1"/>
    </source>
</evidence>
<proteinExistence type="predicted"/>
<keyword evidence="2" id="KW-1185">Reference proteome</keyword>
<evidence type="ECO:0000313" key="2">
    <source>
        <dbReference type="Proteomes" id="UP000789920"/>
    </source>
</evidence>
<dbReference type="Proteomes" id="UP000789920">
    <property type="component" value="Unassembled WGS sequence"/>
</dbReference>
<feature type="non-terminal residue" evidence="1">
    <location>
        <position position="124"/>
    </location>
</feature>